<evidence type="ECO:0000313" key="2">
    <source>
        <dbReference type="Proteomes" id="UP000684084"/>
    </source>
</evidence>
<name>A0A915ZCL5_9GLOM</name>
<dbReference type="Proteomes" id="UP000684084">
    <property type="component" value="Unassembled WGS sequence"/>
</dbReference>
<dbReference type="AlphaFoldDB" id="A0A915ZCL5"/>
<comment type="caution">
    <text evidence="1">The sequence shown here is derived from an EMBL/GenBank/DDBJ whole genome shotgun (WGS) entry which is preliminary data.</text>
</comment>
<accession>A0A915ZCL5</accession>
<gene>
    <name evidence="1" type="ORF">CHRIB12_LOCUS13149</name>
</gene>
<reference evidence="1" key="1">
    <citation type="submission" date="2020-05" db="EMBL/GenBank/DDBJ databases">
        <authorList>
            <person name="Rincon C."/>
            <person name="Sanders R I."/>
            <person name="Robbins C."/>
            <person name="Chaturvedi A."/>
        </authorList>
    </citation>
    <scope>NUCLEOTIDE SEQUENCE</scope>
    <source>
        <strain evidence="1">CHB12</strain>
    </source>
</reference>
<evidence type="ECO:0000313" key="1">
    <source>
        <dbReference type="EMBL" id="CAB5371566.1"/>
    </source>
</evidence>
<dbReference type="EMBL" id="CAGKOT010000029">
    <property type="protein sequence ID" value="CAB5371566.1"/>
    <property type="molecule type" value="Genomic_DNA"/>
</dbReference>
<proteinExistence type="predicted"/>
<dbReference type="OrthoDB" id="2318372at2759"/>
<sequence length="83" mass="10040">MLFSYYLKSSLKKAMSNDIGEMDQIEEWQELGIDFQNSNIKNLMYRYSQLKRSIQKEILCYLEEQETDAYFEKLRASKRPQEI</sequence>
<protein>
    <submittedName>
        <fullName evidence="1">Uncharacterized protein</fullName>
    </submittedName>
</protein>
<organism evidence="1 2">
    <name type="scientific">Rhizophagus irregularis</name>
    <dbReference type="NCBI Taxonomy" id="588596"/>
    <lineage>
        <taxon>Eukaryota</taxon>
        <taxon>Fungi</taxon>
        <taxon>Fungi incertae sedis</taxon>
        <taxon>Mucoromycota</taxon>
        <taxon>Glomeromycotina</taxon>
        <taxon>Glomeromycetes</taxon>
        <taxon>Glomerales</taxon>
        <taxon>Glomeraceae</taxon>
        <taxon>Rhizophagus</taxon>
    </lineage>
</organism>